<feature type="transmembrane region" description="Helical" evidence="1">
    <location>
        <begin position="46"/>
        <end position="64"/>
    </location>
</feature>
<keyword evidence="1" id="KW-0812">Transmembrane</keyword>
<reference evidence="2 3" key="1">
    <citation type="submission" date="2019-01" db="EMBL/GenBank/DDBJ databases">
        <authorList>
            <person name="Sayadi A."/>
        </authorList>
    </citation>
    <scope>NUCLEOTIDE SEQUENCE [LARGE SCALE GENOMIC DNA]</scope>
</reference>
<keyword evidence="1" id="KW-0472">Membrane</keyword>
<name>A0A653BGG1_CALMS</name>
<keyword evidence="3" id="KW-1185">Reference proteome</keyword>
<evidence type="ECO:0000313" key="3">
    <source>
        <dbReference type="Proteomes" id="UP000410492"/>
    </source>
</evidence>
<gene>
    <name evidence="2" type="ORF">CALMAC_LOCUS751</name>
</gene>
<protein>
    <submittedName>
        <fullName evidence="2">Uncharacterized protein</fullName>
    </submittedName>
</protein>
<feature type="non-terminal residue" evidence="2">
    <location>
        <position position="1"/>
    </location>
</feature>
<sequence>KKCCVPGCIESRGQEIGFQNQLKNYLTCGWRGSNLIIMNNSQGDKFIIGFMCATNMLPLIAFYLEAVKGWCRMLCHRC</sequence>
<dbReference type="AlphaFoldDB" id="A0A653BGG1"/>
<accession>A0A653BGG1</accession>
<dbReference type="Proteomes" id="UP000410492">
    <property type="component" value="Unassembled WGS sequence"/>
</dbReference>
<evidence type="ECO:0000313" key="2">
    <source>
        <dbReference type="EMBL" id="VEN34621.1"/>
    </source>
</evidence>
<keyword evidence="1" id="KW-1133">Transmembrane helix</keyword>
<proteinExistence type="predicted"/>
<evidence type="ECO:0000256" key="1">
    <source>
        <dbReference type="SAM" id="Phobius"/>
    </source>
</evidence>
<organism evidence="2 3">
    <name type="scientific">Callosobruchus maculatus</name>
    <name type="common">Southern cowpea weevil</name>
    <name type="synonym">Pulse bruchid</name>
    <dbReference type="NCBI Taxonomy" id="64391"/>
    <lineage>
        <taxon>Eukaryota</taxon>
        <taxon>Metazoa</taxon>
        <taxon>Ecdysozoa</taxon>
        <taxon>Arthropoda</taxon>
        <taxon>Hexapoda</taxon>
        <taxon>Insecta</taxon>
        <taxon>Pterygota</taxon>
        <taxon>Neoptera</taxon>
        <taxon>Endopterygota</taxon>
        <taxon>Coleoptera</taxon>
        <taxon>Polyphaga</taxon>
        <taxon>Cucujiformia</taxon>
        <taxon>Chrysomeloidea</taxon>
        <taxon>Chrysomelidae</taxon>
        <taxon>Bruchinae</taxon>
        <taxon>Bruchini</taxon>
        <taxon>Callosobruchus</taxon>
    </lineage>
</organism>
<dbReference type="EMBL" id="CAACVG010000860">
    <property type="protein sequence ID" value="VEN34621.1"/>
    <property type="molecule type" value="Genomic_DNA"/>
</dbReference>